<evidence type="ECO:0000313" key="3">
    <source>
        <dbReference type="Proteomes" id="UP001171751"/>
    </source>
</evidence>
<dbReference type="SUPFAM" id="SSF51905">
    <property type="entry name" value="FAD/NAD(P)-binding domain"/>
    <property type="match status" value="1"/>
</dbReference>
<keyword evidence="3" id="KW-1185">Reference proteome</keyword>
<gene>
    <name evidence="2" type="ORF">Q4F26_01935</name>
</gene>
<dbReference type="InterPro" id="IPR036188">
    <property type="entry name" value="FAD/NAD-bd_sf"/>
</dbReference>
<name>A0AA43UBT9_9LACT</name>
<dbReference type="Pfam" id="PF13454">
    <property type="entry name" value="NAD_binding_9"/>
    <property type="match status" value="1"/>
</dbReference>
<dbReference type="AlphaFoldDB" id="A0AA43UBT9"/>
<dbReference type="EMBL" id="JAUNQW010000005">
    <property type="protein sequence ID" value="MDO5457084.1"/>
    <property type="molecule type" value="Genomic_DNA"/>
</dbReference>
<evidence type="ECO:0000259" key="1">
    <source>
        <dbReference type="Pfam" id="PF13454"/>
    </source>
</evidence>
<comment type="caution">
    <text evidence="2">The sequence shown here is derived from an EMBL/GenBank/DDBJ whole genome shotgun (WGS) entry which is preliminary data.</text>
</comment>
<dbReference type="InterPro" id="IPR052189">
    <property type="entry name" value="L-asp_N-monooxygenase_NS-form"/>
</dbReference>
<dbReference type="PANTHER" id="PTHR40254">
    <property type="entry name" value="BLR0577 PROTEIN"/>
    <property type="match status" value="1"/>
</dbReference>
<proteinExistence type="predicted"/>
<evidence type="ECO:0000313" key="2">
    <source>
        <dbReference type="EMBL" id="MDO5457084.1"/>
    </source>
</evidence>
<dbReference type="InterPro" id="IPR038732">
    <property type="entry name" value="HpyO/CreE_NAD-binding"/>
</dbReference>
<accession>A0AA43UBT9</accession>
<sequence length="508" mass="59585">MKIAIVGAGVAGSSVLRTLIEESPETMIDRIDVFDYRKETSRGLPYQEDDPTLLLNISPDRISVYSDKSKDFVDWLKDKNLEDARQEGMVQRRHYGRYLHERFESYFNHVKVHFQQSKVIDMLIFNDKEEPAYQDSDSEKFYRLKLEDESWTTFYDAVFFTIGHPPYADYYTLAEHPSFIRHPYPLSKKLGDIKNDQKLGVVGSGASSFDILRYFKRHFDVDYALPLYIPTTPFTPTHIEVDEEPKRSCINDEWIEENRHPETGRILLADIWEQVKYDLTEYGVDWSSVLAQFSTGDLSESIRQYYNRPRGLGVIQEYLSSLSQHLADLYNALSMKDRQDYDTFYRPQVEHFRHSIPHETMGRVIDSLKKDELRIVPGLSDIQWDETNQVFDIYIDGRYHESCDILVNGTGFEFRLKQAGEFNLLIHNLYQKGYIIPADNESRQGVAVTWPECQLINRKFGQLDHVYLMGLFIHLTQYGNNNARLNMEQGRRSAKHLIDRYQTHYSVH</sequence>
<dbReference type="PANTHER" id="PTHR40254:SF1">
    <property type="entry name" value="BLR0577 PROTEIN"/>
    <property type="match status" value="1"/>
</dbReference>
<dbReference type="Gene3D" id="3.50.50.60">
    <property type="entry name" value="FAD/NAD(P)-binding domain"/>
    <property type="match status" value="1"/>
</dbReference>
<organism evidence="2 3">
    <name type="scientific">Atopococcus tabaci</name>
    <dbReference type="NCBI Taxonomy" id="269774"/>
    <lineage>
        <taxon>Bacteria</taxon>
        <taxon>Bacillati</taxon>
        <taxon>Bacillota</taxon>
        <taxon>Bacilli</taxon>
        <taxon>Lactobacillales</taxon>
        <taxon>Carnobacteriaceae</taxon>
        <taxon>Atopococcus</taxon>
    </lineage>
</organism>
<reference evidence="2" key="1">
    <citation type="submission" date="2023-07" db="EMBL/GenBank/DDBJ databases">
        <title>Between Cages and Wild: Unraveling the Impact of Captivity on Animal Microbiomes and Antimicrobial Resistance.</title>
        <authorList>
            <person name="Schmartz G.P."/>
            <person name="Rehner J."/>
            <person name="Schuff M.J."/>
            <person name="Becker S.L."/>
            <person name="Kravczyk M."/>
            <person name="Gurevich A."/>
            <person name="Francke R."/>
            <person name="Mueller R."/>
            <person name="Keller V."/>
            <person name="Keller A."/>
        </authorList>
    </citation>
    <scope>NUCLEOTIDE SEQUENCE</scope>
    <source>
        <strain evidence="2">S39M_St_73</strain>
    </source>
</reference>
<protein>
    <submittedName>
        <fullName evidence="2">FAD/NAD(P)-binding protein</fullName>
    </submittedName>
</protein>
<dbReference type="Proteomes" id="UP001171751">
    <property type="component" value="Unassembled WGS sequence"/>
</dbReference>
<feature type="domain" description="FAD-dependent urate hydroxylase HpyO/Asp monooxygenase CreE-like FAD/NAD(P)-binding" evidence="1">
    <location>
        <begin position="4"/>
        <end position="128"/>
    </location>
</feature>